<evidence type="ECO:0000313" key="2">
    <source>
        <dbReference type="EMBL" id="MEQ2238947.1"/>
    </source>
</evidence>
<accession>A0ABV0U314</accession>
<feature type="compositionally biased region" description="Pro residues" evidence="1">
    <location>
        <begin position="27"/>
        <end position="37"/>
    </location>
</feature>
<comment type="caution">
    <text evidence="2">The sequence shown here is derived from an EMBL/GenBank/DDBJ whole genome shotgun (WGS) entry which is preliminary data.</text>
</comment>
<sequence>MSTPSDTSGGMSHPGPSPGTGLSPGPILGPSPGPDPSPGSVHSMMGPSPGPGTPNAPHGLQAQGQSDYSQDSMYPMHK</sequence>
<feature type="compositionally biased region" description="Polar residues" evidence="1">
    <location>
        <begin position="62"/>
        <end position="72"/>
    </location>
</feature>
<proteinExistence type="predicted"/>
<feature type="region of interest" description="Disordered" evidence="1">
    <location>
        <begin position="1"/>
        <end position="78"/>
    </location>
</feature>
<dbReference type="EMBL" id="JAHRIQ010056297">
    <property type="protein sequence ID" value="MEQ2238947.1"/>
    <property type="molecule type" value="Genomic_DNA"/>
</dbReference>
<feature type="compositionally biased region" description="Low complexity" evidence="1">
    <location>
        <begin position="8"/>
        <end position="26"/>
    </location>
</feature>
<name>A0ABV0U314_9TELE</name>
<keyword evidence="3" id="KW-1185">Reference proteome</keyword>
<protein>
    <submittedName>
        <fullName evidence="2">Uncharacterized protein</fullName>
    </submittedName>
</protein>
<dbReference type="Proteomes" id="UP001482620">
    <property type="component" value="Unassembled WGS sequence"/>
</dbReference>
<feature type="compositionally biased region" description="Low complexity" evidence="1">
    <location>
        <begin position="38"/>
        <end position="47"/>
    </location>
</feature>
<evidence type="ECO:0000313" key="3">
    <source>
        <dbReference type="Proteomes" id="UP001482620"/>
    </source>
</evidence>
<reference evidence="2 3" key="1">
    <citation type="submission" date="2021-06" db="EMBL/GenBank/DDBJ databases">
        <authorList>
            <person name="Palmer J.M."/>
        </authorList>
    </citation>
    <scope>NUCLEOTIDE SEQUENCE [LARGE SCALE GENOMIC DNA]</scope>
    <source>
        <strain evidence="3">if_2019</strain>
        <tissue evidence="2">Muscle</tissue>
    </source>
</reference>
<feature type="non-terminal residue" evidence="2">
    <location>
        <position position="78"/>
    </location>
</feature>
<evidence type="ECO:0000256" key="1">
    <source>
        <dbReference type="SAM" id="MobiDB-lite"/>
    </source>
</evidence>
<gene>
    <name evidence="2" type="ORF">ILYODFUR_038683</name>
</gene>
<organism evidence="2 3">
    <name type="scientific">Ilyodon furcidens</name>
    <name type="common">goldbreast splitfin</name>
    <dbReference type="NCBI Taxonomy" id="33524"/>
    <lineage>
        <taxon>Eukaryota</taxon>
        <taxon>Metazoa</taxon>
        <taxon>Chordata</taxon>
        <taxon>Craniata</taxon>
        <taxon>Vertebrata</taxon>
        <taxon>Euteleostomi</taxon>
        <taxon>Actinopterygii</taxon>
        <taxon>Neopterygii</taxon>
        <taxon>Teleostei</taxon>
        <taxon>Neoteleostei</taxon>
        <taxon>Acanthomorphata</taxon>
        <taxon>Ovalentaria</taxon>
        <taxon>Atherinomorphae</taxon>
        <taxon>Cyprinodontiformes</taxon>
        <taxon>Goodeidae</taxon>
        <taxon>Ilyodon</taxon>
    </lineage>
</organism>